<dbReference type="CDD" id="cd01127">
    <property type="entry name" value="TrwB_TraG_TraD_VirD4"/>
    <property type="match status" value="1"/>
</dbReference>
<dbReference type="PANTHER" id="PTHR37937:SF1">
    <property type="entry name" value="CONJUGATIVE TRANSFER: DNA TRANSPORT"/>
    <property type="match status" value="1"/>
</dbReference>
<dbReference type="Proteomes" id="UP000308000">
    <property type="component" value="Unassembled WGS sequence"/>
</dbReference>
<name>A0AAJ5F0J4_9DEIO</name>
<evidence type="ECO:0000256" key="4">
    <source>
        <dbReference type="ARBA" id="ARBA00022692"/>
    </source>
</evidence>
<evidence type="ECO:0000313" key="10">
    <source>
        <dbReference type="Proteomes" id="UP000308000"/>
    </source>
</evidence>
<dbReference type="InterPro" id="IPR003688">
    <property type="entry name" value="TraG/VirD4"/>
</dbReference>
<dbReference type="SUPFAM" id="SSF52540">
    <property type="entry name" value="P-loop containing nucleoside triphosphate hydrolases"/>
    <property type="match status" value="1"/>
</dbReference>
<feature type="transmembrane region" description="Helical" evidence="8">
    <location>
        <begin position="6"/>
        <end position="31"/>
    </location>
</feature>
<dbReference type="GO" id="GO:0005886">
    <property type="term" value="C:plasma membrane"/>
    <property type="evidence" value="ECO:0007669"/>
    <property type="project" value="UniProtKB-SubCell"/>
</dbReference>
<keyword evidence="4 8" id="KW-0812">Transmembrane</keyword>
<reference evidence="9 10" key="1">
    <citation type="submission" date="2019-04" db="EMBL/GenBank/DDBJ databases">
        <title>Deinococcus metalilatus MA1002 mutant No.5.</title>
        <authorList>
            <person name="Park W."/>
            <person name="Park C."/>
        </authorList>
    </citation>
    <scope>NUCLEOTIDE SEQUENCE [LARGE SCALE GENOMIC DNA]</scope>
    <source>
        <strain evidence="9 10">MA1002-m5</strain>
    </source>
</reference>
<evidence type="ECO:0000256" key="7">
    <source>
        <dbReference type="SAM" id="MobiDB-lite"/>
    </source>
</evidence>
<comment type="subcellular location">
    <subcellularLocation>
        <location evidence="1">Cell membrane</location>
        <topology evidence="1">Multi-pass membrane protein</topology>
    </subcellularLocation>
</comment>
<evidence type="ECO:0000256" key="1">
    <source>
        <dbReference type="ARBA" id="ARBA00004651"/>
    </source>
</evidence>
<proteinExistence type="inferred from homology"/>
<dbReference type="EMBL" id="VBRC01000020">
    <property type="protein sequence ID" value="TLK21808.1"/>
    <property type="molecule type" value="Genomic_DNA"/>
</dbReference>
<evidence type="ECO:0000256" key="5">
    <source>
        <dbReference type="ARBA" id="ARBA00022989"/>
    </source>
</evidence>
<keyword evidence="6 8" id="KW-0472">Membrane</keyword>
<evidence type="ECO:0000256" key="8">
    <source>
        <dbReference type="SAM" id="Phobius"/>
    </source>
</evidence>
<comment type="similarity">
    <text evidence="2">Belongs to the VirD4/TraG family.</text>
</comment>
<gene>
    <name evidence="9" type="ORF">FCS05_18665</name>
</gene>
<dbReference type="Pfam" id="PF02534">
    <property type="entry name" value="T4SS-DNA_transf"/>
    <property type="match status" value="1"/>
</dbReference>
<evidence type="ECO:0000256" key="2">
    <source>
        <dbReference type="ARBA" id="ARBA00008806"/>
    </source>
</evidence>
<dbReference type="InterPro" id="IPR027417">
    <property type="entry name" value="P-loop_NTPase"/>
</dbReference>
<evidence type="ECO:0000256" key="6">
    <source>
        <dbReference type="ARBA" id="ARBA00023136"/>
    </source>
</evidence>
<protein>
    <submittedName>
        <fullName evidence="9">Type IV secretory system conjugative DNA transfer family protein</fullName>
    </submittedName>
</protein>
<dbReference type="InterPro" id="IPR051539">
    <property type="entry name" value="T4SS-coupling_protein"/>
</dbReference>
<feature type="compositionally biased region" description="Acidic residues" evidence="7">
    <location>
        <begin position="557"/>
        <end position="567"/>
    </location>
</feature>
<dbReference type="PANTHER" id="PTHR37937">
    <property type="entry name" value="CONJUGATIVE TRANSFER: DNA TRANSPORT"/>
    <property type="match status" value="1"/>
</dbReference>
<accession>A0AAJ5F0J4</accession>
<evidence type="ECO:0000256" key="3">
    <source>
        <dbReference type="ARBA" id="ARBA00022475"/>
    </source>
</evidence>
<organism evidence="9 10">
    <name type="scientific">Deinococcus metallilatus</name>
    <dbReference type="NCBI Taxonomy" id="1211322"/>
    <lineage>
        <taxon>Bacteria</taxon>
        <taxon>Thermotogati</taxon>
        <taxon>Deinococcota</taxon>
        <taxon>Deinococci</taxon>
        <taxon>Deinococcales</taxon>
        <taxon>Deinococcaceae</taxon>
        <taxon>Deinococcus</taxon>
    </lineage>
</organism>
<dbReference type="AlphaFoldDB" id="A0AAJ5F0J4"/>
<comment type="caution">
    <text evidence="9">The sequence shown here is derived from an EMBL/GenBank/DDBJ whole genome shotgun (WGS) entry which is preliminary data.</text>
</comment>
<dbReference type="Gene3D" id="3.40.50.300">
    <property type="entry name" value="P-loop containing nucleotide triphosphate hydrolases"/>
    <property type="match status" value="1"/>
</dbReference>
<feature type="region of interest" description="Disordered" evidence="7">
    <location>
        <begin position="525"/>
        <end position="567"/>
    </location>
</feature>
<keyword evidence="3" id="KW-1003">Cell membrane</keyword>
<keyword evidence="5 8" id="KW-1133">Transmembrane helix</keyword>
<sequence>MMTFCLAVYLFMLEFWPMSLAVFVAGVWFILNFKDTVAERRYDAHFANPKELDSLTRDPLAGDGVMIGFAYKDLLAVRPGSAGKRELGHFLWVGPNRSGKGLSITSNLLQWEGSAIVVDVKGEISGATAGYRQDVLGQKVFILNPSSHEKSHQYDPFAELETDEQVFSAATAFMNPNQDGENAVFAQRASAALAAIIRAAKIKNWPVIPTIDALLYHPDGMRGAALALRQLDDRMINKWLNAFLSKDPDKMDWEAAASDRFLNNSWQRLVTAAQYLTTDGVIHMTGGSDFRATDLMDGRVTVYLVFRESELDLTLPLFNLVVDAMVRAMLRKYDMNVPHYSANGTKVLGIFDEAYRATPHALPDYSATVSGRGVYLCVYVQSIAQLTDKWGKAGRTTLLDNVHTKIFLPSVDRNESDKDSTASFVSSSCGEYMVEDRGIHKQEHGHELSSNVRLTQRELITASEFGQLPPTRSVVITNELPPILAHRLEPWRFRAFEEAKLCPLPELPDKDETARQTIELPELKAEVLRDDKKPKAKVRPKAKPAVSLEQNQGQDERGEEPEVLGFR</sequence>
<evidence type="ECO:0000313" key="9">
    <source>
        <dbReference type="EMBL" id="TLK21808.1"/>
    </source>
</evidence>